<dbReference type="PANTHER" id="PTHR15608">
    <property type="entry name" value="SPLICING FACTOR U2AF-ASSOCIATED PROTEIN 2"/>
    <property type="match status" value="1"/>
</dbReference>
<gene>
    <name evidence="9" type="ORF">PFL1_03306</name>
</gene>
<dbReference type="KEGG" id="pfp:PFL1_03306"/>
<dbReference type="CDD" id="cd12281">
    <property type="entry name" value="RRM1_TatSF1_like"/>
    <property type="match status" value="1"/>
</dbReference>
<evidence type="ECO:0000259" key="8">
    <source>
        <dbReference type="PROSITE" id="PS50102"/>
    </source>
</evidence>
<feature type="region of interest" description="Disordered" evidence="7">
    <location>
        <begin position="46"/>
        <end position="101"/>
    </location>
</feature>
<dbReference type="CDD" id="cd12285">
    <property type="entry name" value="RRM3_RBM39_like"/>
    <property type="match status" value="1"/>
</dbReference>
<evidence type="ECO:0000256" key="6">
    <source>
        <dbReference type="PROSITE-ProRule" id="PRU00176"/>
    </source>
</evidence>
<dbReference type="FunFam" id="3.30.70.330:FF:000105">
    <property type="entry name" value="HIV Tat-specific factor 1 homolog"/>
    <property type="match status" value="1"/>
</dbReference>
<dbReference type="Pfam" id="PF00076">
    <property type="entry name" value="RRM_1"/>
    <property type="match status" value="1"/>
</dbReference>
<dbReference type="Gene3D" id="3.30.70.330">
    <property type="match status" value="2"/>
</dbReference>
<feature type="region of interest" description="Disordered" evidence="7">
    <location>
        <begin position="459"/>
        <end position="481"/>
    </location>
</feature>
<evidence type="ECO:0000256" key="1">
    <source>
        <dbReference type="ARBA" id="ARBA00007747"/>
    </source>
</evidence>
<dbReference type="Proteomes" id="UP000053664">
    <property type="component" value="Unassembled WGS sequence"/>
</dbReference>
<feature type="region of interest" description="Disordered" evidence="7">
    <location>
        <begin position="1"/>
        <end position="25"/>
    </location>
</feature>
<dbReference type="InterPro" id="IPR035979">
    <property type="entry name" value="RBD_domain_sf"/>
</dbReference>
<dbReference type="InterPro" id="IPR034393">
    <property type="entry name" value="TatSF1-like"/>
</dbReference>
<proteinExistence type="inferred from homology"/>
<feature type="compositionally biased region" description="Pro residues" evidence="7">
    <location>
        <begin position="53"/>
        <end position="62"/>
    </location>
</feature>
<keyword evidence="2" id="KW-0507">mRNA processing</keyword>
<dbReference type="GO" id="GO:0000398">
    <property type="term" value="P:mRNA splicing, via spliceosome"/>
    <property type="evidence" value="ECO:0007669"/>
    <property type="project" value="InterPro"/>
</dbReference>
<keyword evidence="4 6" id="KW-0694">RNA-binding</keyword>
<organism evidence="9 10">
    <name type="scientific">Pseudozyma flocculosa PF-1</name>
    <dbReference type="NCBI Taxonomy" id="1277687"/>
    <lineage>
        <taxon>Eukaryota</taxon>
        <taxon>Fungi</taxon>
        <taxon>Dikarya</taxon>
        <taxon>Basidiomycota</taxon>
        <taxon>Ustilaginomycotina</taxon>
        <taxon>Ustilaginomycetes</taxon>
        <taxon>Ustilaginales</taxon>
        <taxon>Ustilaginaceae</taxon>
        <taxon>Pseudozyma</taxon>
    </lineage>
</organism>
<dbReference type="InterPro" id="IPR012677">
    <property type="entry name" value="Nucleotide-bd_a/b_plait_sf"/>
</dbReference>
<feature type="region of interest" description="Disordered" evidence="7">
    <location>
        <begin position="115"/>
        <end position="173"/>
    </location>
</feature>
<dbReference type="InterPro" id="IPR034392">
    <property type="entry name" value="TatSF1-like_RRM1"/>
</dbReference>
<dbReference type="GO" id="GO:0005686">
    <property type="term" value="C:U2 snRNP"/>
    <property type="evidence" value="ECO:0007669"/>
    <property type="project" value="TreeGrafter"/>
</dbReference>
<feature type="compositionally biased region" description="Low complexity" evidence="7">
    <location>
        <begin position="150"/>
        <end position="160"/>
    </location>
</feature>
<feature type="compositionally biased region" description="Polar residues" evidence="7">
    <location>
        <begin position="253"/>
        <end position="274"/>
    </location>
</feature>
<dbReference type="OrthoDB" id="10258585at2759"/>
<keyword evidence="5" id="KW-0508">mRNA splicing</keyword>
<dbReference type="RefSeq" id="XP_007879014.1">
    <property type="nucleotide sequence ID" value="XM_007880823.1"/>
</dbReference>
<evidence type="ECO:0000256" key="3">
    <source>
        <dbReference type="ARBA" id="ARBA00022737"/>
    </source>
</evidence>
<feature type="compositionally biased region" description="Low complexity" evidence="7">
    <location>
        <begin position="279"/>
        <end position="314"/>
    </location>
</feature>
<dbReference type="PANTHER" id="PTHR15608:SF0">
    <property type="entry name" value="HIV TAT-SPECIFIC FACTOR 1"/>
    <property type="match status" value="1"/>
</dbReference>
<dbReference type="PROSITE" id="PS50102">
    <property type="entry name" value="RRM"/>
    <property type="match status" value="1"/>
</dbReference>
<feature type="compositionally biased region" description="Low complexity" evidence="7">
    <location>
        <begin position="82"/>
        <end position="94"/>
    </location>
</feature>
<name>A0A061HEK3_9BASI</name>
<dbReference type="GeneID" id="19317416"/>
<sequence length="494" mass="53153">MAQKPTSAQLDQATPPAGLGAHHDRAYLDRLSGTWKYEDDDGQEWEWQLIPVQPTPKQPSEPPHAAHGHSPQDQAVSPHLPSTSASDASTLSATERPGRWVRVVDDELIRAQQAAYGSNDADASHDIVDAGTSTAPSAAVKQNKKRKAGADGPSSSAAGGHHTTTAPNKKPKPVTSLYITGLPLDCTADEIASVFSRYGLLLEDDEGKPRIKMYRDQATGQFKGEALVVYFKPESVDLAINLLDDTCLRAATGQTSGPRMQVQRAQFPSASDVQKGNGPSADAKPPAASAPSEHPSSNPQPAGSSDKSGAPSSSQQLDAGGAVSRRNLSDQERRRIQKRVARMEDKLTGWDSSDEDSAAPSNSAAPPQARTVVLKKMFTLVELDEDPTLLLDLKEDVREECEGIGRVTNVVLWDREPEGVMTIKFADPLAAAECVKKMDGRYFAGRRIDAFLIGSKPRFRKSDKAGNDDDNDEEDGGDKRRVDAFGAWLENADG</sequence>
<feature type="compositionally biased region" description="Polar residues" evidence="7">
    <location>
        <begin position="1"/>
        <end position="12"/>
    </location>
</feature>
<evidence type="ECO:0000313" key="9">
    <source>
        <dbReference type="EMBL" id="EPQ29016.1"/>
    </source>
</evidence>
<evidence type="ECO:0000256" key="2">
    <source>
        <dbReference type="ARBA" id="ARBA00022664"/>
    </source>
</evidence>
<feature type="domain" description="RRM" evidence="8">
    <location>
        <begin position="175"/>
        <end position="267"/>
    </location>
</feature>
<evidence type="ECO:0000313" key="10">
    <source>
        <dbReference type="Proteomes" id="UP000053664"/>
    </source>
</evidence>
<feature type="region of interest" description="Disordered" evidence="7">
    <location>
        <begin position="253"/>
        <end position="367"/>
    </location>
</feature>
<dbReference type="EMBL" id="KE361632">
    <property type="protein sequence ID" value="EPQ29016.1"/>
    <property type="molecule type" value="Genomic_DNA"/>
</dbReference>
<comment type="similarity">
    <text evidence="1">Belongs to the HTATSF1 family.</text>
</comment>
<dbReference type="eggNOG" id="KOG1548">
    <property type="taxonomic scope" value="Eukaryota"/>
</dbReference>
<dbReference type="GO" id="GO:0005684">
    <property type="term" value="C:U2-type spliceosomal complex"/>
    <property type="evidence" value="ECO:0007669"/>
    <property type="project" value="TreeGrafter"/>
</dbReference>
<dbReference type="InterPro" id="IPR000504">
    <property type="entry name" value="RRM_dom"/>
</dbReference>
<keyword evidence="3" id="KW-0677">Repeat</keyword>
<dbReference type="SMART" id="SM00360">
    <property type="entry name" value="RRM"/>
    <property type="match status" value="2"/>
</dbReference>
<protein>
    <recommendedName>
        <fullName evidence="8">RRM domain-containing protein</fullName>
    </recommendedName>
</protein>
<evidence type="ECO:0000256" key="4">
    <source>
        <dbReference type="ARBA" id="ARBA00022884"/>
    </source>
</evidence>
<dbReference type="AlphaFoldDB" id="A0A061HEK3"/>
<dbReference type="HOGENOM" id="CLU_026945_0_2_1"/>
<evidence type="ECO:0000256" key="5">
    <source>
        <dbReference type="ARBA" id="ARBA00023187"/>
    </source>
</evidence>
<evidence type="ECO:0000256" key="7">
    <source>
        <dbReference type="SAM" id="MobiDB-lite"/>
    </source>
</evidence>
<feature type="compositionally biased region" description="Low complexity" evidence="7">
    <location>
        <begin position="358"/>
        <end position="367"/>
    </location>
</feature>
<dbReference type="GO" id="GO:0003723">
    <property type="term" value="F:RNA binding"/>
    <property type="evidence" value="ECO:0007669"/>
    <property type="project" value="UniProtKB-UniRule"/>
</dbReference>
<reference evidence="9 10" key="1">
    <citation type="journal article" date="2013" name="Plant Cell">
        <title>The transition from a phytopathogenic smut ancestor to an anamorphic biocontrol agent deciphered by comparative whole-genome analysis.</title>
        <authorList>
            <person name="Lefebvre F."/>
            <person name="Joly D.L."/>
            <person name="Labbe C."/>
            <person name="Teichmann B."/>
            <person name="Linning R."/>
            <person name="Belzile F."/>
            <person name="Bakkeren G."/>
            <person name="Belanger R.R."/>
        </authorList>
    </citation>
    <scope>NUCLEOTIDE SEQUENCE [LARGE SCALE GENOMIC DNA]</scope>
    <source>
        <strain evidence="9 10">PF-1</strain>
    </source>
</reference>
<dbReference type="SUPFAM" id="SSF54928">
    <property type="entry name" value="RNA-binding domain, RBD"/>
    <property type="match status" value="2"/>
</dbReference>
<accession>A0A061HEK3</accession>